<dbReference type="InterPro" id="IPR005754">
    <property type="entry name" value="Sortase"/>
</dbReference>
<proteinExistence type="predicted"/>
<reference evidence="3 4" key="1">
    <citation type="submission" date="2016-11" db="EMBL/GenBank/DDBJ databases">
        <authorList>
            <person name="Jaros S."/>
            <person name="Januszkiewicz K."/>
            <person name="Wedrychowicz H."/>
        </authorList>
    </citation>
    <scope>NUCLEOTIDE SEQUENCE [LARGE SCALE GENOMIC DNA]</scope>
    <source>
        <strain evidence="3 4">DSM 45627</strain>
    </source>
</reference>
<feature type="signal peptide" evidence="2">
    <location>
        <begin position="1"/>
        <end position="20"/>
    </location>
</feature>
<dbReference type="AlphaFoldDB" id="A0A1M5LQM3"/>
<evidence type="ECO:0000313" key="4">
    <source>
        <dbReference type="Proteomes" id="UP000186132"/>
    </source>
</evidence>
<keyword evidence="4" id="KW-1185">Reference proteome</keyword>
<organism evidence="3 4">
    <name type="scientific">Jatrophihabitans endophyticus</name>
    <dbReference type="NCBI Taxonomy" id="1206085"/>
    <lineage>
        <taxon>Bacteria</taxon>
        <taxon>Bacillati</taxon>
        <taxon>Actinomycetota</taxon>
        <taxon>Actinomycetes</taxon>
        <taxon>Jatrophihabitantales</taxon>
        <taxon>Jatrophihabitantaceae</taxon>
        <taxon>Jatrophihabitans</taxon>
    </lineage>
</organism>
<feature type="chain" id="PRO_5038412126" evidence="2">
    <location>
        <begin position="21"/>
        <end position="222"/>
    </location>
</feature>
<evidence type="ECO:0000313" key="3">
    <source>
        <dbReference type="EMBL" id="SHG67315.1"/>
    </source>
</evidence>
<keyword evidence="2" id="KW-0732">Signal</keyword>
<dbReference type="Gene3D" id="2.40.260.10">
    <property type="entry name" value="Sortase"/>
    <property type="match status" value="1"/>
</dbReference>
<dbReference type="SUPFAM" id="SSF63817">
    <property type="entry name" value="Sortase"/>
    <property type="match status" value="1"/>
</dbReference>
<sequence length="222" mass="22463">MSLLLAAGAAVLAAAATVLAVGAGSGDGGGAGTGRAAGVVGTATATRGPMGAAPASPVLQVPVDTRAPATGPGEPVHVAVARVGISSDLERLGLDARGRLRAPRQFARAGWYAGGIRPGALGPAVIAGHVDSRTGPAVFFALREVRIGDDVAVRDTAGAVRHFVVTDVRRYPKSDFPSAAVYGPVAQPVLRLITCTGDFDRARRSYLDNLVVSAVLRVRRAG</sequence>
<evidence type="ECO:0000256" key="2">
    <source>
        <dbReference type="SAM" id="SignalP"/>
    </source>
</evidence>
<accession>A0A1M5LQM3</accession>
<dbReference type="EMBL" id="FQVU01000003">
    <property type="protein sequence ID" value="SHG67315.1"/>
    <property type="molecule type" value="Genomic_DNA"/>
</dbReference>
<name>A0A1M5LQM3_9ACTN</name>
<evidence type="ECO:0000256" key="1">
    <source>
        <dbReference type="ARBA" id="ARBA00022801"/>
    </source>
</evidence>
<protein>
    <submittedName>
        <fullName evidence="3">Sortase family protein</fullName>
    </submittedName>
</protein>
<dbReference type="InterPro" id="IPR023365">
    <property type="entry name" value="Sortase_dom-sf"/>
</dbReference>
<dbReference type="RefSeq" id="WP_073390655.1">
    <property type="nucleotide sequence ID" value="NZ_FQVU01000003.1"/>
</dbReference>
<gene>
    <name evidence="3" type="ORF">SAMN05443575_2518</name>
</gene>
<keyword evidence="1" id="KW-0378">Hydrolase</keyword>
<dbReference type="CDD" id="cd05829">
    <property type="entry name" value="Sortase_F"/>
    <property type="match status" value="1"/>
</dbReference>
<dbReference type="OrthoDB" id="525039at2"/>
<dbReference type="GO" id="GO:0016787">
    <property type="term" value="F:hydrolase activity"/>
    <property type="evidence" value="ECO:0007669"/>
    <property type="project" value="UniProtKB-KW"/>
</dbReference>
<dbReference type="InterPro" id="IPR042001">
    <property type="entry name" value="Sortase_F"/>
</dbReference>
<dbReference type="Proteomes" id="UP000186132">
    <property type="component" value="Unassembled WGS sequence"/>
</dbReference>
<dbReference type="Pfam" id="PF04203">
    <property type="entry name" value="Sortase"/>
    <property type="match status" value="1"/>
</dbReference>
<dbReference type="STRING" id="1206085.SAMN05443575_2518"/>